<feature type="domain" description="HYR" evidence="2">
    <location>
        <begin position="35"/>
        <end position="120"/>
    </location>
</feature>
<comment type="caution">
    <text evidence="3">The sequence shown here is derived from an EMBL/GenBank/DDBJ whole genome shotgun (WGS) entry which is preliminary data.</text>
</comment>
<gene>
    <name evidence="3" type="ORF">PLOB_00039532</name>
</gene>
<dbReference type="PANTHER" id="PTHR24273">
    <property type="entry name" value="FI04643P-RELATED"/>
    <property type="match status" value="1"/>
</dbReference>
<evidence type="ECO:0000256" key="1">
    <source>
        <dbReference type="ARBA" id="ARBA00022737"/>
    </source>
</evidence>
<evidence type="ECO:0000313" key="3">
    <source>
        <dbReference type="EMBL" id="CAH3037906.1"/>
    </source>
</evidence>
<feature type="domain" description="HYR" evidence="2">
    <location>
        <begin position="121"/>
        <end position="201"/>
    </location>
</feature>
<accession>A0ABN8MX09</accession>
<dbReference type="Pfam" id="PF02494">
    <property type="entry name" value="HYR"/>
    <property type="match status" value="2"/>
</dbReference>
<dbReference type="EMBL" id="CALNXK010000006">
    <property type="protein sequence ID" value="CAH3037906.1"/>
    <property type="molecule type" value="Genomic_DNA"/>
</dbReference>
<dbReference type="PROSITE" id="PS50825">
    <property type="entry name" value="HYR"/>
    <property type="match status" value="2"/>
</dbReference>
<reference evidence="3 4" key="1">
    <citation type="submission" date="2022-05" db="EMBL/GenBank/DDBJ databases">
        <authorList>
            <consortium name="Genoscope - CEA"/>
            <person name="William W."/>
        </authorList>
    </citation>
    <scope>NUCLEOTIDE SEQUENCE [LARGE SCALE GENOMIC DNA]</scope>
</reference>
<feature type="non-terminal residue" evidence="3">
    <location>
        <position position="1"/>
    </location>
</feature>
<dbReference type="PANTHER" id="PTHR24273:SF32">
    <property type="entry name" value="HYALIN"/>
    <property type="match status" value="1"/>
</dbReference>
<proteinExistence type="predicted"/>
<evidence type="ECO:0000259" key="2">
    <source>
        <dbReference type="PROSITE" id="PS50825"/>
    </source>
</evidence>
<organism evidence="3 4">
    <name type="scientific">Porites lobata</name>
    <dbReference type="NCBI Taxonomy" id="104759"/>
    <lineage>
        <taxon>Eukaryota</taxon>
        <taxon>Metazoa</taxon>
        <taxon>Cnidaria</taxon>
        <taxon>Anthozoa</taxon>
        <taxon>Hexacorallia</taxon>
        <taxon>Scleractinia</taxon>
        <taxon>Fungiina</taxon>
        <taxon>Poritidae</taxon>
        <taxon>Porites</taxon>
    </lineage>
</organism>
<sequence>YVTNLKGIYLLKNVLSSLTEHQLKLFIKTSFCFFKDNQPPSIRCPYDFTKSAEPGKATRRVEWRQPLATDNQDRFPTVLSFPKNIVSPHQFPIGVTRIVYTATDDSGNSQSCVFTVTIIDTEPPRITCPKNIKVIKNTAGPVVSVHWPMPHYEDNSEQPVTLFTESVQGSGFRVGQHFIKYEARDQAGNTAFCTFTITVSGRLQETRYNYINCKRPAERLGCPSYPPPFNGLIACAPLASLDGTVCTPQCNDNKDFRRIPANLYICQPETGRWNVWDFRPTVSRMLPWPDCTGDDNSDFPRKGERWQSLKGSCAGDPTAQRQAKKNLIRGIEATFGGSMGLLEKHVNIMCGKTGDKRSVAGR</sequence>
<name>A0ABN8MX09_9CNID</name>
<keyword evidence="1" id="KW-0677">Repeat</keyword>
<keyword evidence="4" id="KW-1185">Reference proteome</keyword>
<evidence type="ECO:0000313" key="4">
    <source>
        <dbReference type="Proteomes" id="UP001159405"/>
    </source>
</evidence>
<dbReference type="InterPro" id="IPR003410">
    <property type="entry name" value="HYR_dom"/>
</dbReference>
<protein>
    <recommendedName>
        <fullName evidence="2">HYR domain-containing protein</fullName>
    </recommendedName>
</protein>
<dbReference type="Proteomes" id="UP001159405">
    <property type="component" value="Unassembled WGS sequence"/>
</dbReference>